<dbReference type="EMBL" id="AUZZ01010442">
    <property type="protein sequence ID" value="EQD29903.1"/>
    <property type="molecule type" value="Genomic_DNA"/>
</dbReference>
<gene>
    <name evidence="1" type="ORF">B2A_14388</name>
</gene>
<reference evidence="1" key="1">
    <citation type="submission" date="2013-08" db="EMBL/GenBank/DDBJ databases">
        <authorList>
            <person name="Mendez C."/>
            <person name="Richter M."/>
            <person name="Ferrer M."/>
            <person name="Sanchez J."/>
        </authorList>
    </citation>
    <scope>NUCLEOTIDE SEQUENCE</scope>
</reference>
<protein>
    <submittedName>
        <fullName evidence="1">Dihydrodipicolinate synthase</fullName>
        <ecNumber evidence="1">4.3.3.7</ecNumber>
    </submittedName>
</protein>
<dbReference type="EC" id="4.3.3.7" evidence="1"/>
<evidence type="ECO:0000313" key="1">
    <source>
        <dbReference type="EMBL" id="EQD29903.1"/>
    </source>
</evidence>
<reference evidence="1" key="2">
    <citation type="journal article" date="2014" name="ISME J.">
        <title>Microbial stratification in low pH oxic and suboxic macroscopic growths along an acid mine drainage.</title>
        <authorList>
            <person name="Mendez-Garcia C."/>
            <person name="Mesa V."/>
            <person name="Sprenger R.R."/>
            <person name="Richter M."/>
            <person name="Diez M.S."/>
            <person name="Solano J."/>
            <person name="Bargiela R."/>
            <person name="Golyshina O.V."/>
            <person name="Manteca A."/>
            <person name="Ramos J.L."/>
            <person name="Gallego J.R."/>
            <person name="Llorente I."/>
            <person name="Martins Dos Santos V.A."/>
            <person name="Jensen O.N."/>
            <person name="Pelaez A.I."/>
            <person name="Sanchez J."/>
            <person name="Ferrer M."/>
        </authorList>
    </citation>
    <scope>NUCLEOTIDE SEQUENCE</scope>
</reference>
<dbReference type="GO" id="GO:0008840">
    <property type="term" value="F:4-hydroxy-tetrahydrodipicolinate synthase activity"/>
    <property type="evidence" value="ECO:0007669"/>
    <property type="project" value="UniProtKB-EC"/>
</dbReference>
<sequence length="217" mass="22408">MIDTNPFAGVLPALTTPFDEKGAVDHAQLARQAEQLVRAGARGVIPLGSLGEGATLEPPEKSAIVATLVQAVGHAVPVIPAVAAPSTAQAVAFAHEAHRLGARGLMVLPPYVYSGSTREMAVHVATVLDATPLPGMLYNNPIAYHTDFLPDGIAALARSHPNLCAVKESTGDVRRIHALRTLLGESLALLVGIDDVLVESVQAGATGWVAGLANAFP</sequence>
<dbReference type="Pfam" id="PF00701">
    <property type="entry name" value="DHDPS"/>
    <property type="match status" value="1"/>
</dbReference>
<dbReference type="SMART" id="SM01130">
    <property type="entry name" value="DHDPS"/>
    <property type="match status" value="1"/>
</dbReference>
<dbReference type="PANTHER" id="PTHR12128:SF72">
    <property type="entry name" value="DIHYDRODIPICOLINATE SYNTHASE"/>
    <property type="match status" value="1"/>
</dbReference>
<dbReference type="Gene3D" id="3.20.20.70">
    <property type="entry name" value="Aldolase class I"/>
    <property type="match status" value="1"/>
</dbReference>
<dbReference type="PANTHER" id="PTHR12128">
    <property type="entry name" value="DIHYDRODIPICOLINATE SYNTHASE"/>
    <property type="match status" value="1"/>
</dbReference>
<dbReference type="SUPFAM" id="SSF51569">
    <property type="entry name" value="Aldolase"/>
    <property type="match status" value="1"/>
</dbReference>
<proteinExistence type="predicted"/>
<accession>T0Y9T4</accession>
<name>T0Y9T4_9ZZZZ</name>
<feature type="non-terminal residue" evidence="1">
    <location>
        <position position="217"/>
    </location>
</feature>
<dbReference type="CDD" id="cd00408">
    <property type="entry name" value="DHDPS-like"/>
    <property type="match status" value="1"/>
</dbReference>
<organism evidence="1">
    <name type="scientific">mine drainage metagenome</name>
    <dbReference type="NCBI Taxonomy" id="410659"/>
    <lineage>
        <taxon>unclassified sequences</taxon>
        <taxon>metagenomes</taxon>
        <taxon>ecological metagenomes</taxon>
    </lineage>
</organism>
<dbReference type="InterPro" id="IPR002220">
    <property type="entry name" value="DapA-like"/>
</dbReference>
<dbReference type="AlphaFoldDB" id="T0Y9T4"/>
<dbReference type="PRINTS" id="PR00146">
    <property type="entry name" value="DHPICSNTHASE"/>
</dbReference>
<dbReference type="InterPro" id="IPR013785">
    <property type="entry name" value="Aldolase_TIM"/>
</dbReference>
<keyword evidence="1" id="KW-0456">Lyase</keyword>
<comment type="caution">
    <text evidence="1">The sequence shown here is derived from an EMBL/GenBank/DDBJ whole genome shotgun (WGS) entry which is preliminary data.</text>
</comment>